<reference evidence="1" key="1">
    <citation type="submission" date="2022-05" db="EMBL/GenBank/DDBJ databases">
        <title>Diverse viruses of marine archaea discovered using metagenomics.</title>
        <authorList>
            <person name="Zhou Y."/>
        </authorList>
    </citation>
    <scope>NUCLEOTIDE SEQUENCE</scope>
    <source>
        <strain evidence="1">YSH_354833</strain>
    </source>
</reference>
<proteinExistence type="predicted"/>
<organism evidence="1">
    <name type="scientific">Yangshan Harbor Nitrososphaeria virus</name>
    <dbReference type="NCBI Taxonomy" id="2969597"/>
    <lineage>
        <taxon>Viruses</taxon>
        <taxon>Duplodnaviria</taxon>
        <taxon>Heunggongvirae</taxon>
        <taxon>Uroviricota</taxon>
        <taxon>Caudoviricetes</taxon>
    </lineage>
</organism>
<evidence type="ECO:0000313" key="1">
    <source>
        <dbReference type="EMBL" id="UVF62660.1"/>
    </source>
</evidence>
<protein>
    <submittedName>
        <fullName evidence="1">Uncharacterized protein</fullName>
    </submittedName>
</protein>
<name>A0A976UB61_9CAUD</name>
<dbReference type="EMBL" id="ON649703">
    <property type="protein sequence ID" value="UVF62660.1"/>
    <property type="molecule type" value="Genomic_DNA"/>
</dbReference>
<accession>A0A976UB61</accession>
<sequence length="49" mass="5762">MKRCAICGQKADILLQLGEERRRLCKHHYQQHMAKDGDYDVIFQKASDL</sequence>